<feature type="non-terminal residue" evidence="1">
    <location>
        <position position="85"/>
    </location>
</feature>
<reference evidence="2" key="1">
    <citation type="journal article" date="2014" name="Proc. Natl. Acad. Sci. U.S.A.">
        <title>Extensive sampling of basidiomycete genomes demonstrates inadequacy of the white-rot/brown-rot paradigm for wood decay fungi.</title>
        <authorList>
            <person name="Riley R."/>
            <person name="Salamov A.A."/>
            <person name="Brown D.W."/>
            <person name="Nagy L.G."/>
            <person name="Floudas D."/>
            <person name="Held B.W."/>
            <person name="Levasseur A."/>
            <person name="Lombard V."/>
            <person name="Morin E."/>
            <person name="Otillar R."/>
            <person name="Lindquist E.A."/>
            <person name="Sun H."/>
            <person name="LaButti K.M."/>
            <person name="Schmutz J."/>
            <person name="Jabbour D."/>
            <person name="Luo H."/>
            <person name="Baker S.E."/>
            <person name="Pisabarro A.G."/>
            <person name="Walton J.D."/>
            <person name="Blanchette R.A."/>
            <person name="Henrissat B."/>
            <person name="Martin F."/>
            <person name="Cullen D."/>
            <person name="Hibbett D.S."/>
            <person name="Grigoriev I.V."/>
        </authorList>
    </citation>
    <scope>NUCLEOTIDE SEQUENCE [LARGE SCALE GENOMIC DNA]</scope>
    <source>
        <strain evidence="2">MUCL 33604</strain>
    </source>
</reference>
<sequence>RRYAIANLGDAFHAKFKFTNQLKDLGEAVKFHRKSLTFSPRPNLTRCWKLNYLGDDLHDRFILTGNVADLDESIALYREAVTLCP</sequence>
<dbReference type="OrthoDB" id="2690695at2759"/>
<dbReference type="InParanoid" id="A0A067PIJ0"/>
<dbReference type="STRING" id="933084.A0A067PIJ0"/>
<organism evidence="1 2">
    <name type="scientific">Jaapia argillacea MUCL 33604</name>
    <dbReference type="NCBI Taxonomy" id="933084"/>
    <lineage>
        <taxon>Eukaryota</taxon>
        <taxon>Fungi</taxon>
        <taxon>Dikarya</taxon>
        <taxon>Basidiomycota</taxon>
        <taxon>Agaricomycotina</taxon>
        <taxon>Agaricomycetes</taxon>
        <taxon>Agaricomycetidae</taxon>
        <taxon>Jaapiales</taxon>
        <taxon>Jaapiaceae</taxon>
        <taxon>Jaapia</taxon>
    </lineage>
</organism>
<dbReference type="HOGENOM" id="CLU_2518634_0_0_1"/>
<accession>A0A067PIJ0</accession>
<dbReference type="Proteomes" id="UP000027265">
    <property type="component" value="Unassembled WGS sequence"/>
</dbReference>
<name>A0A067PIJ0_9AGAM</name>
<protein>
    <submittedName>
        <fullName evidence="1">Uncharacterized protein</fullName>
    </submittedName>
</protein>
<keyword evidence="2" id="KW-1185">Reference proteome</keyword>
<feature type="non-terminal residue" evidence="1">
    <location>
        <position position="1"/>
    </location>
</feature>
<proteinExistence type="predicted"/>
<dbReference type="EMBL" id="KL197732">
    <property type="protein sequence ID" value="KDQ53655.1"/>
    <property type="molecule type" value="Genomic_DNA"/>
</dbReference>
<evidence type="ECO:0000313" key="2">
    <source>
        <dbReference type="Proteomes" id="UP000027265"/>
    </source>
</evidence>
<dbReference type="AlphaFoldDB" id="A0A067PIJ0"/>
<gene>
    <name evidence="1" type="ORF">JAAARDRAFT_85251</name>
</gene>
<evidence type="ECO:0000313" key="1">
    <source>
        <dbReference type="EMBL" id="KDQ53655.1"/>
    </source>
</evidence>